<evidence type="ECO:0000256" key="5">
    <source>
        <dbReference type="ARBA" id="ARBA00022833"/>
    </source>
</evidence>
<dbReference type="InterPro" id="IPR036236">
    <property type="entry name" value="Znf_C2H2_sf"/>
</dbReference>
<dbReference type="GO" id="GO:0005634">
    <property type="term" value="C:nucleus"/>
    <property type="evidence" value="ECO:0007669"/>
    <property type="project" value="UniProtKB-SubCell"/>
</dbReference>
<feature type="domain" description="C2H2-type" evidence="9">
    <location>
        <begin position="379"/>
        <end position="400"/>
    </location>
</feature>
<feature type="region of interest" description="Disordered" evidence="8">
    <location>
        <begin position="166"/>
        <end position="187"/>
    </location>
</feature>
<dbReference type="PROSITE" id="PS00028">
    <property type="entry name" value="ZINC_FINGER_C2H2_1"/>
    <property type="match status" value="3"/>
</dbReference>
<organism evidence="10 11">
    <name type="scientific">Anas platyrhynchos platyrhynchos</name>
    <name type="common">Northern mallard</name>
    <dbReference type="NCBI Taxonomy" id="8840"/>
    <lineage>
        <taxon>Eukaryota</taxon>
        <taxon>Metazoa</taxon>
        <taxon>Chordata</taxon>
        <taxon>Craniata</taxon>
        <taxon>Vertebrata</taxon>
        <taxon>Euteleostomi</taxon>
        <taxon>Archelosauria</taxon>
        <taxon>Archosauria</taxon>
        <taxon>Dinosauria</taxon>
        <taxon>Saurischia</taxon>
        <taxon>Theropoda</taxon>
        <taxon>Coelurosauria</taxon>
        <taxon>Aves</taxon>
        <taxon>Neognathae</taxon>
        <taxon>Galloanserae</taxon>
        <taxon>Anseriformes</taxon>
        <taxon>Anatidae</taxon>
        <taxon>Anatinae</taxon>
        <taxon>Anas</taxon>
    </lineage>
</organism>
<feature type="domain" description="C2H2-type" evidence="9">
    <location>
        <begin position="321"/>
        <end position="349"/>
    </location>
</feature>
<dbReference type="Pfam" id="PF13894">
    <property type="entry name" value="zf-C2H2_4"/>
    <property type="match status" value="1"/>
</dbReference>
<evidence type="ECO:0000256" key="3">
    <source>
        <dbReference type="ARBA" id="ARBA00022737"/>
    </source>
</evidence>
<dbReference type="Proteomes" id="UP000016666">
    <property type="component" value="Chromosome 21"/>
</dbReference>
<keyword evidence="6" id="KW-0539">Nucleus</keyword>
<sequence length="426" mass="46355">MEAPWPWGPVGGQVHLWVLGRGDGRAVLSPERQKQVVSRFLVVSTHTHHARASHRASPQEFTTGSLTQSFFPTGADVAVTEPSSSDSRVERSDPYGNVDEALVGGEASYLAQPLTPDKEDALQAATVANLRAALMSKNSLLSLKADMLGEDSSLLFEYLPKGTHSLSRPGTNLNRSRGECDGKVEAPSPPLPSAHLATQSPPAVCCSGDMSPEAMAKGEMPASTQAAYDGFLALWQFNNSDTDPCFLRSEDMDLATDGLFLDSALAKRLTCGFCRRVFECAEKLKEHIHEHAFSMIFPFDLAACAWPGLAEGVPAGQLARFQCSKCPASFTLKSNMDRHEKTIHFNCKKMQCPHCAKLFRDKTDLKRHLMSVHSNERAFVCLFCGKGFGTQKNLTNHVKVCCLASAQLGGLGILDSVEQNEEPEEV</sequence>
<keyword evidence="2" id="KW-0479">Metal-binding</keyword>
<accession>A0A493T0A0</accession>
<evidence type="ECO:0000256" key="8">
    <source>
        <dbReference type="SAM" id="MobiDB-lite"/>
    </source>
</evidence>
<keyword evidence="4 7" id="KW-0863">Zinc-finger</keyword>
<dbReference type="GO" id="GO:0008270">
    <property type="term" value="F:zinc ion binding"/>
    <property type="evidence" value="ECO:0007669"/>
    <property type="project" value="UniProtKB-KW"/>
</dbReference>
<keyword evidence="3" id="KW-0677">Repeat</keyword>
<dbReference type="GeneTree" id="ENSGT00940000158060"/>
<evidence type="ECO:0000313" key="11">
    <source>
        <dbReference type="Proteomes" id="UP000016666"/>
    </source>
</evidence>
<dbReference type="Ensembl" id="ENSAPLT00000041063.1">
    <property type="protein sequence ID" value="ENSAPLP00000019130.1"/>
    <property type="gene ID" value="ENSAPLG00000019397.1"/>
</dbReference>
<dbReference type="SUPFAM" id="SSF57667">
    <property type="entry name" value="beta-beta-alpha zinc fingers"/>
    <property type="match status" value="2"/>
</dbReference>
<evidence type="ECO:0000313" key="10">
    <source>
        <dbReference type="Ensembl" id="ENSAPLP00000019130.1"/>
    </source>
</evidence>
<dbReference type="PROSITE" id="PS50157">
    <property type="entry name" value="ZINC_FINGER_C2H2_2"/>
    <property type="match status" value="3"/>
</dbReference>
<feature type="compositionally biased region" description="Polar residues" evidence="8">
    <location>
        <begin position="166"/>
        <end position="175"/>
    </location>
</feature>
<evidence type="ECO:0000256" key="6">
    <source>
        <dbReference type="ARBA" id="ARBA00023242"/>
    </source>
</evidence>
<evidence type="ECO:0000259" key="9">
    <source>
        <dbReference type="PROSITE" id="PS50157"/>
    </source>
</evidence>
<proteinExistence type="predicted"/>
<keyword evidence="11" id="KW-1185">Reference proteome</keyword>
<dbReference type="PANTHER" id="PTHR24394">
    <property type="entry name" value="ZINC FINGER PROTEIN"/>
    <property type="match status" value="1"/>
</dbReference>
<reference evidence="10 11" key="1">
    <citation type="submission" date="2017-10" db="EMBL/GenBank/DDBJ databases">
        <title>A new Pekin duck reference genome.</title>
        <authorList>
            <person name="Hou Z.-C."/>
            <person name="Zhou Z.-K."/>
            <person name="Zhu F."/>
            <person name="Hou S.-S."/>
        </authorList>
    </citation>
    <scope>NUCLEOTIDE SEQUENCE [LARGE SCALE GENOMIC DNA]</scope>
</reference>
<dbReference type="Gene3D" id="3.30.160.60">
    <property type="entry name" value="Classic Zinc Finger"/>
    <property type="match status" value="2"/>
</dbReference>
<reference evidence="10" key="2">
    <citation type="submission" date="2025-08" db="UniProtKB">
        <authorList>
            <consortium name="Ensembl"/>
        </authorList>
    </citation>
    <scope>IDENTIFICATION</scope>
</reference>
<reference evidence="10" key="3">
    <citation type="submission" date="2025-09" db="UniProtKB">
        <authorList>
            <consortium name="Ensembl"/>
        </authorList>
    </citation>
    <scope>IDENTIFICATION</scope>
</reference>
<evidence type="ECO:0000256" key="7">
    <source>
        <dbReference type="PROSITE-ProRule" id="PRU00042"/>
    </source>
</evidence>
<dbReference type="OMA" id="VSTHTHH"/>
<dbReference type="SMART" id="SM00355">
    <property type="entry name" value="ZnF_C2H2"/>
    <property type="match status" value="4"/>
</dbReference>
<keyword evidence="5" id="KW-0862">Zinc</keyword>
<dbReference type="Pfam" id="PF00096">
    <property type="entry name" value="zf-C2H2"/>
    <property type="match status" value="2"/>
</dbReference>
<protein>
    <recommendedName>
        <fullName evidence="9">C2H2-type domain-containing protein</fullName>
    </recommendedName>
</protein>
<dbReference type="PANTHER" id="PTHR24394:SF31">
    <property type="entry name" value="ZINC FINGER AND BTB DOMAIN CONTAINING 46"/>
    <property type="match status" value="1"/>
</dbReference>
<dbReference type="GO" id="GO:0000981">
    <property type="term" value="F:DNA-binding transcription factor activity, RNA polymerase II-specific"/>
    <property type="evidence" value="ECO:0007669"/>
    <property type="project" value="TreeGrafter"/>
</dbReference>
<evidence type="ECO:0000256" key="2">
    <source>
        <dbReference type="ARBA" id="ARBA00022723"/>
    </source>
</evidence>
<name>A0A493T0A0_ANAPP</name>
<comment type="subcellular location">
    <subcellularLocation>
        <location evidence="1">Nucleus</location>
    </subcellularLocation>
</comment>
<evidence type="ECO:0000256" key="4">
    <source>
        <dbReference type="ARBA" id="ARBA00022771"/>
    </source>
</evidence>
<dbReference type="InterPro" id="IPR013087">
    <property type="entry name" value="Znf_C2H2_type"/>
</dbReference>
<evidence type="ECO:0000256" key="1">
    <source>
        <dbReference type="ARBA" id="ARBA00004123"/>
    </source>
</evidence>
<dbReference type="STRING" id="8840.ENSAPLP00000019130"/>
<feature type="domain" description="C2H2-type" evidence="9">
    <location>
        <begin position="350"/>
        <end position="378"/>
    </location>
</feature>
<dbReference type="AlphaFoldDB" id="A0A493T0A0"/>